<gene>
    <name evidence="2" type="ORF">DV707_07565</name>
    <name evidence="3" type="ORF">SAMN04488133_0033</name>
</gene>
<dbReference type="Proteomes" id="UP000296733">
    <property type="component" value="Chromosome"/>
</dbReference>
<reference evidence="3 4" key="1">
    <citation type="submission" date="2016-10" db="EMBL/GenBank/DDBJ databases">
        <authorList>
            <person name="de Groot N.N."/>
        </authorList>
    </citation>
    <scope>NUCLEOTIDE SEQUENCE [LARGE SCALE GENOMIC DNA]</scope>
    <source>
        <strain evidence="3 4">CGMCC 1.10331</strain>
    </source>
</reference>
<proteinExistence type="predicted"/>
<dbReference type="Proteomes" id="UP000236740">
    <property type="component" value="Unassembled WGS sequence"/>
</dbReference>
<keyword evidence="4" id="KW-1185">Reference proteome</keyword>
<dbReference type="RefSeq" id="WP_103989867.1">
    <property type="nucleotide sequence ID" value="NZ_CP031311.1"/>
</dbReference>
<dbReference type="KEGG" id="hlm:DV707_07565"/>
<evidence type="ECO:0000313" key="4">
    <source>
        <dbReference type="Proteomes" id="UP000236740"/>
    </source>
</evidence>
<keyword evidence="1" id="KW-0812">Transmembrane</keyword>
<dbReference type="EMBL" id="FNVN01000001">
    <property type="protein sequence ID" value="SEF52308.1"/>
    <property type="molecule type" value="Genomic_DNA"/>
</dbReference>
<dbReference type="AlphaFoldDB" id="A0A1H5SQR3"/>
<reference evidence="2 5" key="2">
    <citation type="journal article" date="2019" name="Nat. Commun.">
        <title>A new type of DNA phosphorothioation-based antiviral system in archaea.</title>
        <authorList>
            <person name="Xiong L."/>
            <person name="Liu S."/>
            <person name="Chen S."/>
            <person name="Xiao Y."/>
            <person name="Zhu B."/>
            <person name="Gao Y."/>
            <person name="Zhang Y."/>
            <person name="Chen B."/>
            <person name="Luo J."/>
            <person name="Deng Z."/>
            <person name="Chen X."/>
            <person name="Wang L."/>
            <person name="Chen S."/>
        </authorList>
    </citation>
    <scope>NUCLEOTIDE SEQUENCE [LARGE SCALE GENOMIC DNA]</scope>
    <source>
        <strain evidence="2 5">CGMCC 1.10331</strain>
    </source>
</reference>
<evidence type="ECO:0000313" key="2">
    <source>
        <dbReference type="EMBL" id="QCC47530.1"/>
    </source>
</evidence>
<dbReference type="GeneID" id="39857936"/>
<feature type="transmembrane region" description="Helical" evidence="1">
    <location>
        <begin position="128"/>
        <end position="151"/>
    </location>
</feature>
<evidence type="ECO:0000313" key="5">
    <source>
        <dbReference type="Proteomes" id="UP000296733"/>
    </source>
</evidence>
<accession>A0A1H5SQR3</accession>
<sequence>MRITREAFAYLAVLWAWLRGLTDALPRPRMRVGEFATDSRAQSTEKIVATGAGIAGSGGLVVLIKDYLIGGTLYATALEAAGFVRTVGSIGTIIGTFFDNLAELIGAAIPAEIVLAGVRVSSNSLGPYGVAAFVVSIAATIAGVWLFVAWIRNVDWSPIGLFLGGRE</sequence>
<name>A0A1H5SQR3_9EURY</name>
<feature type="transmembrane region" description="Helical" evidence="1">
    <location>
        <begin position="48"/>
        <end position="68"/>
    </location>
</feature>
<keyword evidence="1" id="KW-0472">Membrane</keyword>
<evidence type="ECO:0000313" key="3">
    <source>
        <dbReference type="EMBL" id="SEF52308.1"/>
    </source>
</evidence>
<evidence type="ECO:0000256" key="1">
    <source>
        <dbReference type="SAM" id="Phobius"/>
    </source>
</evidence>
<protein>
    <submittedName>
        <fullName evidence="3">Uncharacterized protein</fullName>
    </submittedName>
</protein>
<organism evidence="3 4">
    <name type="scientific">Halobellus limi</name>
    <dbReference type="NCBI Taxonomy" id="699433"/>
    <lineage>
        <taxon>Archaea</taxon>
        <taxon>Methanobacteriati</taxon>
        <taxon>Methanobacteriota</taxon>
        <taxon>Stenosarchaea group</taxon>
        <taxon>Halobacteria</taxon>
        <taxon>Halobacteriales</taxon>
        <taxon>Haloferacaceae</taxon>
        <taxon>Halobellus</taxon>
    </lineage>
</organism>
<keyword evidence="1" id="KW-1133">Transmembrane helix</keyword>
<dbReference type="EMBL" id="CP031311">
    <property type="protein sequence ID" value="QCC47530.1"/>
    <property type="molecule type" value="Genomic_DNA"/>
</dbReference>